<organism evidence="2 3">
    <name type="scientific">Phyllachora maydis</name>
    <dbReference type="NCBI Taxonomy" id="1825666"/>
    <lineage>
        <taxon>Eukaryota</taxon>
        <taxon>Fungi</taxon>
        <taxon>Dikarya</taxon>
        <taxon>Ascomycota</taxon>
        <taxon>Pezizomycotina</taxon>
        <taxon>Sordariomycetes</taxon>
        <taxon>Sordariomycetidae</taxon>
        <taxon>Phyllachorales</taxon>
        <taxon>Phyllachoraceae</taxon>
        <taxon>Phyllachora</taxon>
    </lineage>
</organism>
<sequence>MAYFDRTYTSSPVLAMPPQAAHQLSFIHRPVLRHPAASFSQSVTWPQQLIRTSLVAGRKRSRDEAAVNLDPPEKLVEPPVVKEDEDDWVYGPGMVLIKKSASYVADASSQSGTWVEEKKAQEDARQVAETLLAQQQLSQSRPSLRSNKSQRLDLPAKPASSSDAFPHDKCNPGREGANPAKASSDSVTQPVVDDFTVHLGIGWNRISDDSHIQAAARGWARYIENHFPVTQVKMRLESRGLQSYLVEANEGYFLFAEDLRQGRLVSKDAERAMHNLKASPVVFDSVDTMDALETATMPSANADVDMN</sequence>
<reference evidence="2" key="1">
    <citation type="journal article" date="2023" name="Mol. Plant Microbe Interact.">
        <title>Elucidating the Obligate Nature and Biological Capacity of an Invasive Fungal Corn Pathogen.</title>
        <authorList>
            <person name="MacCready J.S."/>
            <person name="Roggenkamp E.M."/>
            <person name="Gdanetz K."/>
            <person name="Chilvers M.I."/>
        </authorList>
    </citation>
    <scope>NUCLEOTIDE SEQUENCE</scope>
    <source>
        <strain evidence="2">PM02</strain>
    </source>
</reference>
<gene>
    <name evidence="2" type="ORF">P8C59_006009</name>
</gene>
<evidence type="ECO:0000313" key="3">
    <source>
        <dbReference type="Proteomes" id="UP001217918"/>
    </source>
</evidence>
<evidence type="ECO:0000313" key="2">
    <source>
        <dbReference type="EMBL" id="KAK2071600.1"/>
    </source>
</evidence>
<evidence type="ECO:0000256" key="1">
    <source>
        <dbReference type="SAM" id="MobiDB-lite"/>
    </source>
</evidence>
<name>A0AAD9I6T6_9PEZI</name>
<dbReference type="EMBL" id="JAQQPM010000005">
    <property type="protein sequence ID" value="KAK2071600.1"/>
    <property type="molecule type" value="Genomic_DNA"/>
</dbReference>
<protein>
    <submittedName>
        <fullName evidence="2">Uncharacterized protein</fullName>
    </submittedName>
</protein>
<feature type="region of interest" description="Disordered" evidence="1">
    <location>
        <begin position="135"/>
        <end position="187"/>
    </location>
</feature>
<keyword evidence="3" id="KW-1185">Reference proteome</keyword>
<proteinExistence type="predicted"/>
<dbReference type="Proteomes" id="UP001217918">
    <property type="component" value="Unassembled WGS sequence"/>
</dbReference>
<feature type="compositionally biased region" description="Low complexity" evidence="1">
    <location>
        <begin position="135"/>
        <end position="146"/>
    </location>
</feature>
<dbReference type="AlphaFoldDB" id="A0AAD9I6T6"/>
<accession>A0AAD9I6T6</accession>
<comment type="caution">
    <text evidence="2">The sequence shown here is derived from an EMBL/GenBank/DDBJ whole genome shotgun (WGS) entry which is preliminary data.</text>
</comment>